<reference evidence="3" key="3">
    <citation type="submission" date="2015-06" db="UniProtKB">
        <authorList>
            <consortium name="EnsemblProtists"/>
        </authorList>
    </citation>
    <scope>IDENTIFICATION</scope>
</reference>
<evidence type="ECO:0000256" key="1">
    <source>
        <dbReference type="SAM" id="MobiDB-lite"/>
    </source>
</evidence>
<dbReference type="EMBL" id="JH992979">
    <property type="protein sequence ID" value="EKX50181.1"/>
    <property type="molecule type" value="Genomic_DNA"/>
</dbReference>
<dbReference type="Proteomes" id="UP000011087">
    <property type="component" value="Unassembled WGS sequence"/>
</dbReference>
<dbReference type="RefSeq" id="XP_005837161.1">
    <property type="nucleotide sequence ID" value="XM_005837104.1"/>
</dbReference>
<reference evidence="4" key="2">
    <citation type="submission" date="2012-11" db="EMBL/GenBank/DDBJ databases">
        <authorList>
            <person name="Kuo A."/>
            <person name="Curtis B.A."/>
            <person name="Tanifuji G."/>
            <person name="Burki F."/>
            <person name="Gruber A."/>
            <person name="Irimia M."/>
            <person name="Maruyama S."/>
            <person name="Arias M.C."/>
            <person name="Ball S.G."/>
            <person name="Gile G.H."/>
            <person name="Hirakawa Y."/>
            <person name="Hopkins J.F."/>
            <person name="Rensing S.A."/>
            <person name="Schmutz J."/>
            <person name="Symeonidi A."/>
            <person name="Elias M."/>
            <person name="Eveleigh R.J."/>
            <person name="Herman E.K."/>
            <person name="Klute M.J."/>
            <person name="Nakayama T."/>
            <person name="Obornik M."/>
            <person name="Reyes-Prieto A."/>
            <person name="Armbrust E.V."/>
            <person name="Aves S.J."/>
            <person name="Beiko R.G."/>
            <person name="Coutinho P."/>
            <person name="Dacks J.B."/>
            <person name="Durnford D.G."/>
            <person name="Fast N.M."/>
            <person name="Green B.R."/>
            <person name="Grisdale C."/>
            <person name="Hempe F."/>
            <person name="Henrissat B."/>
            <person name="Hoppner M.P."/>
            <person name="Ishida K.-I."/>
            <person name="Kim E."/>
            <person name="Koreny L."/>
            <person name="Kroth P.G."/>
            <person name="Liu Y."/>
            <person name="Malik S.-B."/>
            <person name="Maier U.G."/>
            <person name="McRose D."/>
            <person name="Mock T."/>
            <person name="Neilson J.A."/>
            <person name="Onodera N.T."/>
            <person name="Poole A.M."/>
            <person name="Pritham E.J."/>
            <person name="Richards T.A."/>
            <person name="Rocap G."/>
            <person name="Roy S.W."/>
            <person name="Sarai C."/>
            <person name="Schaack S."/>
            <person name="Shirato S."/>
            <person name="Slamovits C.H."/>
            <person name="Spencer D.F."/>
            <person name="Suzuki S."/>
            <person name="Worden A.Z."/>
            <person name="Zauner S."/>
            <person name="Barry K."/>
            <person name="Bell C."/>
            <person name="Bharti A.K."/>
            <person name="Crow J.A."/>
            <person name="Grimwood J."/>
            <person name="Kramer R."/>
            <person name="Lindquist E."/>
            <person name="Lucas S."/>
            <person name="Salamov A."/>
            <person name="McFadden G.I."/>
            <person name="Lane C.E."/>
            <person name="Keeling P.J."/>
            <person name="Gray M.W."/>
            <person name="Grigoriev I.V."/>
            <person name="Archibald J.M."/>
        </authorList>
    </citation>
    <scope>NUCLEOTIDE SEQUENCE</scope>
    <source>
        <strain evidence="4">CCMP2712</strain>
    </source>
</reference>
<dbReference type="AlphaFoldDB" id="L1JNL8"/>
<keyword evidence="4" id="KW-1185">Reference proteome</keyword>
<protein>
    <recommendedName>
        <fullName evidence="5">Sfi1 spindle body domain-containing protein</fullName>
    </recommendedName>
</protein>
<evidence type="ECO:0000313" key="2">
    <source>
        <dbReference type="EMBL" id="EKX50181.1"/>
    </source>
</evidence>
<dbReference type="EnsemblProtists" id="EKX50181">
    <property type="protein sequence ID" value="EKX50181"/>
    <property type="gene ID" value="GUITHDRAFT_135359"/>
</dbReference>
<reference evidence="2 4" key="1">
    <citation type="journal article" date="2012" name="Nature">
        <title>Algal genomes reveal evolutionary mosaicism and the fate of nucleomorphs.</title>
        <authorList>
            <consortium name="DOE Joint Genome Institute"/>
            <person name="Curtis B.A."/>
            <person name="Tanifuji G."/>
            <person name="Burki F."/>
            <person name="Gruber A."/>
            <person name="Irimia M."/>
            <person name="Maruyama S."/>
            <person name="Arias M.C."/>
            <person name="Ball S.G."/>
            <person name="Gile G.H."/>
            <person name="Hirakawa Y."/>
            <person name="Hopkins J.F."/>
            <person name="Kuo A."/>
            <person name="Rensing S.A."/>
            <person name="Schmutz J."/>
            <person name="Symeonidi A."/>
            <person name="Elias M."/>
            <person name="Eveleigh R.J."/>
            <person name="Herman E.K."/>
            <person name="Klute M.J."/>
            <person name="Nakayama T."/>
            <person name="Obornik M."/>
            <person name="Reyes-Prieto A."/>
            <person name="Armbrust E.V."/>
            <person name="Aves S.J."/>
            <person name="Beiko R.G."/>
            <person name="Coutinho P."/>
            <person name="Dacks J.B."/>
            <person name="Durnford D.G."/>
            <person name="Fast N.M."/>
            <person name="Green B.R."/>
            <person name="Grisdale C.J."/>
            <person name="Hempel F."/>
            <person name="Henrissat B."/>
            <person name="Hoppner M.P."/>
            <person name="Ishida K."/>
            <person name="Kim E."/>
            <person name="Koreny L."/>
            <person name="Kroth P.G."/>
            <person name="Liu Y."/>
            <person name="Malik S.B."/>
            <person name="Maier U.G."/>
            <person name="McRose D."/>
            <person name="Mock T."/>
            <person name="Neilson J.A."/>
            <person name="Onodera N.T."/>
            <person name="Poole A.M."/>
            <person name="Pritham E.J."/>
            <person name="Richards T.A."/>
            <person name="Rocap G."/>
            <person name="Roy S.W."/>
            <person name="Sarai C."/>
            <person name="Schaack S."/>
            <person name="Shirato S."/>
            <person name="Slamovits C.H."/>
            <person name="Spencer D.F."/>
            <person name="Suzuki S."/>
            <person name="Worden A.Z."/>
            <person name="Zauner S."/>
            <person name="Barry K."/>
            <person name="Bell C."/>
            <person name="Bharti A.K."/>
            <person name="Crow J.A."/>
            <person name="Grimwood J."/>
            <person name="Kramer R."/>
            <person name="Lindquist E."/>
            <person name="Lucas S."/>
            <person name="Salamov A."/>
            <person name="McFadden G.I."/>
            <person name="Lane C.E."/>
            <person name="Keeling P.J."/>
            <person name="Gray M.W."/>
            <person name="Grigoriev I.V."/>
            <person name="Archibald J.M."/>
        </authorList>
    </citation>
    <scope>NUCLEOTIDE SEQUENCE</scope>
    <source>
        <strain evidence="2 4">CCMP2712</strain>
    </source>
</reference>
<name>L1JNL8_GUITC</name>
<evidence type="ECO:0008006" key="5">
    <source>
        <dbReference type="Google" id="ProtNLM"/>
    </source>
</evidence>
<dbReference type="PaxDb" id="55529-EKX50181"/>
<dbReference type="HOGENOM" id="CLU_345967_0_0_1"/>
<feature type="compositionally biased region" description="Low complexity" evidence="1">
    <location>
        <begin position="776"/>
        <end position="787"/>
    </location>
</feature>
<organism evidence="2">
    <name type="scientific">Guillardia theta (strain CCMP2712)</name>
    <name type="common">Cryptophyte</name>
    <dbReference type="NCBI Taxonomy" id="905079"/>
    <lineage>
        <taxon>Eukaryota</taxon>
        <taxon>Cryptophyceae</taxon>
        <taxon>Pyrenomonadales</taxon>
        <taxon>Geminigeraceae</taxon>
        <taxon>Guillardia</taxon>
    </lineage>
</organism>
<sequence>MQEEEWMLEGGRPQWRILLLPSDGREGAAARTTDELADSMCEQSGVKQRVNLYDHELVKCSVVHPHNQISEIPYVAAYRFSRPLYQMLRMSLHALRWAASRRKYGLRLSSRLTAKRRKFAMLAWSMSLAMRSRAREVKSMFAFLAVRIKLTGRMQSKDLLGWLDLASARSRDKDGTGRAVGQFQRQRHASVSQRLIVLLAHGRLNHLMACDWRLLYLMSLQDWWEKRRFSRWIKRESLKRMSMCFLLMKQDLMRNRWRRKLLSSKTRRARLNLCALVVEFWSARISHVSAVTRKLNRFCDQARSKVQRRVLYRWNEFSSSLTWRRWEKQHEKSLRKEERNVVLHWHLLARNRGEGRLLASRLLSRCAVDVAVRSLRVRLQAWRRRARVWISASKMREGGRAADGRRRLEEWRRGVRKKQWAEEGLAGLAGGLLEDAEGRERRKRRMRLEVVRRMQEGEGERAGERRRMRRMNKGLRGLEGHARKAMMAGDRLARLVRLLQQQKWRSKAIGLQLERKREEEQRRKKQTSMERWKRSMLFERLLRRNEEQAYYRSWRRSAQLSMQAWSESTRRRQAEKAAYWRVRERTEWRRKERAAGGWRGVAEEGRRVRGREERARGRREEQVARKSLNVWICTLRWFDWRRKVGANAIQRIGTMKRSERLRALLSSWRQLSSSPSSLSSLASSLQLREQRRMVWIALRRWKTEVFLSVRISTIMRILQNGHEAKMRIRILARSFKCWWENLLEARRISLTVHQLRILRQTIASPLDHRPMSLSAALPPSSQFSSPPRTANPMGGMRGEEDSLRTRMQQLLQASWAP</sequence>
<feature type="region of interest" description="Disordered" evidence="1">
    <location>
        <begin position="776"/>
        <end position="803"/>
    </location>
</feature>
<evidence type="ECO:0000313" key="4">
    <source>
        <dbReference type="Proteomes" id="UP000011087"/>
    </source>
</evidence>
<evidence type="ECO:0000313" key="3">
    <source>
        <dbReference type="EnsemblProtists" id="EKX50181"/>
    </source>
</evidence>
<proteinExistence type="predicted"/>
<dbReference type="KEGG" id="gtt:GUITHDRAFT_135359"/>
<accession>L1JNL8</accession>
<dbReference type="GeneID" id="17307007"/>
<gene>
    <name evidence="2" type="ORF">GUITHDRAFT_135359</name>
</gene>